<comment type="caution">
    <text evidence="1">The sequence shown here is derived from an EMBL/GenBank/DDBJ whole genome shotgun (WGS) entry which is preliminary data.</text>
</comment>
<proteinExistence type="predicted"/>
<organism evidence="1 2">
    <name type="scientific">Melia azedarach</name>
    <name type="common">Chinaberry tree</name>
    <dbReference type="NCBI Taxonomy" id="155640"/>
    <lineage>
        <taxon>Eukaryota</taxon>
        <taxon>Viridiplantae</taxon>
        <taxon>Streptophyta</taxon>
        <taxon>Embryophyta</taxon>
        <taxon>Tracheophyta</taxon>
        <taxon>Spermatophyta</taxon>
        <taxon>Magnoliopsida</taxon>
        <taxon>eudicotyledons</taxon>
        <taxon>Gunneridae</taxon>
        <taxon>Pentapetalae</taxon>
        <taxon>rosids</taxon>
        <taxon>malvids</taxon>
        <taxon>Sapindales</taxon>
        <taxon>Meliaceae</taxon>
        <taxon>Melia</taxon>
    </lineage>
</organism>
<sequence length="186" mass="20607">MGPDPLQLQEVSPMGLNTRSEHVQGIFKQWILLPEARKNVLMNSLIENAMSGAPINTLGNTVNTDAAAAGGSDSPSSTCPMNLAHETIGVLIYFCCIVISFKHLASEHMVPRKFTGNVSGKINYEDFIYFLLAEEEKTTESSIEYWFKCLDLDGNEKITADEMKYFYGELLIGLKPLGQGYIMSNN</sequence>
<name>A0ACC1YT84_MELAZ</name>
<dbReference type="Proteomes" id="UP001164539">
    <property type="component" value="Chromosome 1"/>
</dbReference>
<keyword evidence="2" id="KW-1185">Reference proteome</keyword>
<accession>A0ACC1YT84</accession>
<evidence type="ECO:0000313" key="1">
    <source>
        <dbReference type="EMBL" id="KAJ4726920.1"/>
    </source>
</evidence>
<gene>
    <name evidence="1" type="ORF">OWV82_000105</name>
</gene>
<reference evidence="1 2" key="1">
    <citation type="journal article" date="2023" name="Science">
        <title>Complex scaffold remodeling in plant triterpene biosynthesis.</title>
        <authorList>
            <person name="De La Pena R."/>
            <person name="Hodgson H."/>
            <person name="Liu J.C."/>
            <person name="Stephenson M.J."/>
            <person name="Martin A.C."/>
            <person name="Owen C."/>
            <person name="Harkess A."/>
            <person name="Leebens-Mack J."/>
            <person name="Jimenez L.E."/>
            <person name="Osbourn A."/>
            <person name="Sattely E.S."/>
        </authorList>
    </citation>
    <scope>NUCLEOTIDE SEQUENCE [LARGE SCALE GENOMIC DNA]</scope>
    <source>
        <strain evidence="2">cv. JPN11</strain>
        <tissue evidence="1">Leaf</tissue>
    </source>
</reference>
<protein>
    <submittedName>
        <fullName evidence="1">Serine/threonine protein phosphatase 2A regulatory subunit B''alpha</fullName>
    </submittedName>
</protein>
<evidence type="ECO:0000313" key="2">
    <source>
        <dbReference type="Proteomes" id="UP001164539"/>
    </source>
</evidence>
<dbReference type="EMBL" id="CM051394">
    <property type="protein sequence ID" value="KAJ4726920.1"/>
    <property type="molecule type" value="Genomic_DNA"/>
</dbReference>